<dbReference type="EMBL" id="BART01022207">
    <property type="protein sequence ID" value="GAG93533.1"/>
    <property type="molecule type" value="Genomic_DNA"/>
</dbReference>
<comment type="caution">
    <text evidence="2">The sequence shown here is derived from an EMBL/GenBank/DDBJ whole genome shotgun (WGS) entry which is preliminary data.</text>
</comment>
<keyword evidence="1" id="KW-1133">Transmembrane helix</keyword>
<gene>
    <name evidence="2" type="ORF">S01H4_40718</name>
</gene>
<name>X1CB34_9ZZZZ</name>
<protein>
    <submittedName>
        <fullName evidence="2">Uncharacterized protein</fullName>
    </submittedName>
</protein>
<keyword evidence="1" id="KW-0812">Transmembrane</keyword>
<feature type="non-terminal residue" evidence="2">
    <location>
        <position position="41"/>
    </location>
</feature>
<accession>X1CB34</accession>
<dbReference type="AlphaFoldDB" id="X1CB34"/>
<evidence type="ECO:0000256" key="1">
    <source>
        <dbReference type="SAM" id="Phobius"/>
    </source>
</evidence>
<keyword evidence="1" id="KW-0472">Membrane</keyword>
<organism evidence="2">
    <name type="scientific">marine sediment metagenome</name>
    <dbReference type="NCBI Taxonomy" id="412755"/>
    <lineage>
        <taxon>unclassified sequences</taxon>
        <taxon>metagenomes</taxon>
        <taxon>ecological metagenomes</taxon>
    </lineage>
</organism>
<feature type="transmembrane region" description="Helical" evidence="1">
    <location>
        <begin position="20"/>
        <end position="39"/>
    </location>
</feature>
<sequence length="41" mass="4640">MQSLKRSKMGKKQTQTNELISFVSYSLAWIGIYIGTLFLTG</sequence>
<evidence type="ECO:0000313" key="2">
    <source>
        <dbReference type="EMBL" id="GAG93533.1"/>
    </source>
</evidence>
<proteinExistence type="predicted"/>
<reference evidence="2" key="1">
    <citation type="journal article" date="2014" name="Front. Microbiol.">
        <title>High frequency of phylogenetically diverse reductive dehalogenase-homologous genes in deep subseafloor sedimentary metagenomes.</title>
        <authorList>
            <person name="Kawai M."/>
            <person name="Futagami T."/>
            <person name="Toyoda A."/>
            <person name="Takaki Y."/>
            <person name="Nishi S."/>
            <person name="Hori S."/>
            <person name="Arai W."/>
            <person name="Tsubouchi T."/>
            <person name="Morono Y."/>
            <person name="Uchiyama I."/>
            <person name="Ito T."/>
            <person name="Fujiyama A."/>
            <person name="Inagaki F."/>
            <person name="Takami H."/>
        </authorList>
    </citation>
    <scope>NUCLEOTIDE SEQUENCE</scope>
    <source>
        <strain evidence="2">Expedition CK06-06</strain>
    </source>
</reference>